<dbReference type="InterPro" id="IPR027417">
    <property type="entry name" value="P-loop_NTPase"/>
</dbReference>
<gene>
    <name evidence="9" type="ORF">Amon01_000982200</name>
</gene>
<dbReference type="Proteomes" id="UP001165063">
    <property type="component" value="Unassembled WGS sequence"/>
</dbReference>
<dbReference type="GO" id="GO:0005524">
    <property type="term" value="F:ATP binding"/>
    <property type="evidence" value="ECO:0007669"/>
    <property type="project" value="UniProtKB-KW"/>
</dbReference>
<keyword evidence="5" id="KW-0238">DNA-binding</keyword>
<dbReference type="GO" id="GO:0006298">
    <property type="term" value="P:mismatch repair"/>
    <property type="evidence" value="ECO:0007669"/>
    <property type="project" value="InterPro"/>
</dbReference>
<dbReference type="OrthoDB" id="121051at2759"/>
<proteinExistence type="predicted"/>
<evidence type="ECO:0000256" key="1">
    <source>
        <dbReference type="ARBA" id="ARBA00019000"/>
    </source>
</evidence>
<keyword evidence="4" id="KW-0067">ATP-binding</keyword>
<evidence type="ECO:0000256" key="2">
    <source>
        <dbReference type="ARBA" id="ARBA00022151"/>
    </source>
</evidence>
<accession>A0A9W6T7H1</accession>
<dbReference type="Gene3D" id="3.40.50.300">
    <property type="entry name" value="P-loop containing nucleotide triphosphate hydrolases"/>
    <property type="match status" value="2"/>
</dbReference>
<dbReference type="GO" id="GO:0140664">
    <property type="term" value="F:ATP-dependent DNA damage sensor activity"/>
    <property type="evidence" value="ECO:0007669"/>
    <property type="project" value="InterPro"/>
</dbReference>
<dbReference type="PANTHER" id="PTHR11361">
    <property type="entry name" value="DNA MISMATCH REPAIR PROTEIN MUTS FAMILY MEMBER"/>
    <property type="match status" value="1"/>
</dbReference>
<keyword evidence="6" id="KW-0234">DNA repair</keyword>
<evidence type="ECO:0000256" key="3">
    <source>
        <dbReference type="ARBA" id="ARBA00022741"/>
    </source>
</evidence>
<dbReference type="GO" id="GO:0005634">
    <property type="term" value="C:nucleus"/>
    <property type="evidence" value="ECO:0007669"/>
    <property type="project" value="TreeGrafter"/>
</dbReference>
<organism evidence="9 10">
    <name type="scientific">Ambrosiozyma monospora</name>
    <name type="common">Yeast</name>
    <name type="synonym">Endomycopsis monosporus</name>
    <dbReference type="NCBI Taxonomy" id="43982"/>
    <lineage>
        <taxon>Eukaryota</taxon>
        <taxon>Fungi</taxon>
        <taxon>Dikarya</taxon>
        <taxon>Ascomycota</taxon>
        <taxon>Saccharomycotina</taxon>
        <taxon>Pichiomycetes</taxon>
        <taxon>Pichiales</taxon>
        <taxon>Pichiaceae</taxon>
        <taxon>Ambrosiozyma</taxon>
    </lineage>
</organism>
<protein>
    <recommendedName>
        <fullName evidence="1">DNA mismatch repair protein MSH3</fullName>
    </recommendedName>
    <alternativeName>
        <fullName evidence="2">DNA mismatch repair protein msh3</fullName>
    </alternativeName>
    <alternativeName>
        <fullName evidence="7">MutS protein homolog 3</fullName>
    </alternativeName>
</protein>
<dbReference type="SUPFAM" id="SSF52540">
    <property type="entry name" value="P-loop containing nucleoside triphosphate hydrolases"/>
    <property type="match status" value="1"/>
</dbReference>
<dbReference type="GO" id="GO:0030983">
    <property type="term" value="F:mismatched DNA binding"/>
    <property type="evidence" value="ECO:0007669"/>
    <property type="project" value="InterPro"/>
</dbReference>
<dbReference type="SMART" id="SM00534">
    <property type="entry name" value="MUTSac"/>
    <property type="match status" value="1"/>
</dbReference>
<keyword evidence="10" id="KW-1185">Reference proteome</keyword>
<evidence type="ECO:0000313" key="10">
    <source>
        <dbReference type="Proteomes" id="UP001165063"/>
    </source>
</evidence>
<dbReference type="InterPro" id="IPR045076">
    <property type="entry name" value="MutS"/>
</dbReference>
<evidence type="ECO:0000259" key="8">
    <source>
        <dbReference type="SMART" id="SM00534"/>
    </source>
</evidence>
<dbReference type="AlphaFoldDB" id="A0A9W6T7H1"/>
<keyword evidence="3" id="KW-0547">Nucleotide-binding</keyword>
<keyword evidence="6" id="KW-0227">DNA damage</keyword>
<evidence type="ECO:0000256" key="6">
    <source>
        <dbReference type="ARBA" id="ARBA00023204"/>
    </source>
</evidence>
<evidence type="ECO:0000313" key="9">
    <source>
        <dbReference type="EMBL" id="GME80347.1"/>
    </source>
</evidence>
<reference evidence="9" key="1">
    <citation type="submission" date="2023-04" db="EMBL/GenBank/DDBJ databases">
        <title>Ambrosiozyma monospora NBRC 1965.</title>
        <authorList>
            <person name="Ichikawa N."/>
            <person name="Sato H."/>
            <person name="Tonouchi N."/>
        </authorList>
    </citation>
    <scope>NUCLEOTIDE SEQUENCE</scope>
    <source>
        <strain evidence="9">NBRC 1965</strain>
    </source>
</reference>
<evidence type="ECO:0000256" key="4">
    <source>
        <dbReference type="ARBA" id="ARBA00022840"/>
    </source>
</evidence>
<dbReference type="EMBL" id="BSXU01014167">
    <property type="protein sequence ID" value="GME80347.1"/>
    <property type="molecule type" value="Genomic_DNA"/>
</dbReference>
<evidence type="ECO:0000256" key="5">
    <source>
        <dbReference type="ARBA" id="ARBA00023125"/>
    </source>
</evidence>
<name>A0A9W6T7H1_AMBMO</name>
<feature type="domain" description="DNA mismatch repair proteins mutS family" evidence="8">
    <location>
        <begin position="97"/>
        <end position="280"/>
    </location>
</feature>
<dbReference type="InterPro" id="IPR000432">
    <property type="entry name" value="DNA_mismatch_repair_MutS_C"/>
</dbReference>
<comment type="caution">
    <text evidence="9">The sequence shown here is derived from an EMBL/GenBank/DDBJ whole genome shotgun (WGS) entry which is preliminary data.</text>
</comment>
<dbReference type="PANTHER" id="PTHR11361:SF122">
    <property type="entry name" value="DNA MISMATCH REPAIR PROTEIN MSH3"/>
    <property type="match status" value="1"/>
</dbReference>
<sequence length="322" mass="36237">MQLQQKLLNVAADDAFKQFLLKIDDFYSPIHKIIRNFAIFDCLLSLAVASLMNDNYSKPIFVDQQQIHLINSSNPVVQLLKPTGYVSNTIDMSMEEGRIAIITGPNMGGKSSFMRQVALIVIMAQMGCYIPASRGSKLGIFDSIFVRMGAHDDIIKSQSTFQVEMNEYYLLTGGDSNVGNGGKCLPFVLFVTHYQNLQNFAKRTVLPSKFGGLTGEDLFKPRHVVKNYHLGFRFVNGNKEELMFTYKLMPGGCDRSYGIHCARLAGLPIDITNVANQISKKFEVECNVKRGWNLINEFNNYYCKDTTKDGCSKIFNIIDNLN</sequence>
<evidence type="ECO:0000256" key="7">
    <source>
        <dbReference type="ARBA" id="ARBA00029792"/>
    </source>
</evidence>
<dbReference type="Pfam" id="PF00488">
    <property type="entry name" value="MutS_V"/>
    <property type="match status" value="2"/>
</dbReference>